<dbReference type="InterPro" id="IPR051957">
    <property type="entry name" value="CRISP-LCCL_domain"/>
</dbReference>
<dbReference type="Pfam" id="PF00754">
    <property type="entry name" value="F5_F8_type_C"/>
    <property type="match status" value="1"/>
</dbReference>
<dbReference type="PROSITE" id="PS50022">
    <property type="entry name" value="FA58C_3"/>
    <property type="match status" value="1"/>
</dbReference>
<feature type="region of interest" description="Disordered" evidence="1">
    <location>
        <begin position="1468"/>
        <end position="1493"/>
    </location>
</feature>
<name>A0A078KK92_PLAYE</name>
<dbReference type="PANTHER" id="PTHR31331">
    <property type="entry name" value="LCCL DOMAIN PROTEIN (AFU_ORTHOLOGUE AFUA_5G08630)"/>
    <property type="match status" value="1"/>
</dbReference>
<evidence type="ECO:0000313" key="6">
    <source>
        <dbReference type="EMBL" id="VTZ80610.1"/>
    </source>
</evidence>
<dbReference type="SUPFAM" id="SSF69848">
    <property type="entry name" value="LCCL domain"/>
    <property type="match status" value="1"/>
</dbReference>
<dbReference type="VEuPathDB" id="PlasmoDB:Py17XNL_001303095"/>
<feature type="domain" description="LCCL" evidence="4">
    <location>
        <begin position="752"/>
        <end position="816"/>
    </location>
</feature>
<feature type="domain" description="F5/8 type C" evidence="3">
    <location>
        <begin position="280"/>
        <end position="403"/>
    </location>
</feature>
<sequence length="1636" mass="185902">MIKLFFNYVIAIFMLHFLYVNGENDISNTFFKFDSCEAESTFPNIGDNGLPQYGADNALTRGSGYWCSEGKHNPNDVISWIGHLKNVRSLNGVIIHWAYSPGEVSIMASYDGNDSYEEVVPYQAIESRAGNIIQNIIFNHVIRAKSIKINMRHPVHEYFGINFVNVLGSRDPTLRIQGGMSSLTQDLCLQINETNNVVLGGCINSMSYLDGRDLWKLNSSNQIYNPINNLCMSLKNNMIANGGELIMEDCNSSLEHNDGRSSWQLLPNNQLKILRDGNFCLTQDGSKSGSIDIALHKQATSSLSRKDQKYSPEKAIDGNLDTFWLSEPFDIETIPDAVYFDINLGSKYKLEKSIIYWKYPATKYSIFLSNDGENYKEISSNLANFLRSTINDLHITEAQYIRIKLMSPNPEFSEGDEENLFYGIKKVSIYTNRIKSIVDDCDKVKDSDDARDKYFFEFVSEVNIEEGKELKNIDTTLQKYAEKIQTEAIKIQKLNPQLKKCKSDKEKRHTDIINIKNVILKNIYDVINKTENILKTNTFNLYYSTSTSELGQTPDNPAYSCFHLKSILPSSPSGFYYVLPTCSQNVLRVFCDMKIGSMYYIPSIDTNIINKIKDVENICASYGLNPIHLNDQSQVYTLKNLFHLMNININNPVPLAIIKNDVENYFYSLDFQENVDNIISKFGTPIGNTFGINNNGVIFFDSSNSEMSGFVCSDNINSINPPPPFINLNCDTTLKQAIEIEKIVGNEYLFKCPYDCLKRNTEATVIGGEGNIYSEDSSICLSSIHAGVYDKHYLINLRILNALGEYEGVYQNGIISDSYINDSQEVAFKVFRVPPKCPNNTAHFESFSFLQTTPISIGNIDKTASIENNNHPLTENIYIDSSTADAINDLVTVVNKQVGSSDPTFLALINKQVITIVSNARRYLKPTENFEKNIELLSNETLKDVQKISHTIKLLSSRITSELDKIKYKLEGLINERLRQIEFESWGLENVVDGDIYNTFEIVNMLDAHLSSTGGGRWNLLDKPLEEGMSGKVLTQNARIHDNISDSNSLFYGTYAFLRYKLFYDFVFSTYVHVKGTGSVGIIFRAYDKYNYYMLELNNSINGYKRLLKFENNEPTELAIINDTGFDENMWFGIRIECTHSKIKISIIKTNKPLYDIPNPDIVVNDDFNSAGTIGFYTYGIDSVEFAKSVVESVECLTKENYVKNKNNIPLICNIYEEFYVGKFNKSYLSFDEANENKELSNWNYANNIGNEKRVILYTSDIYGKRKQKEGYSYQNNDSPSSYIILQKKICSAGVFNFSVYPQCKNNGTVGAIIKFLDPNNYTILDIGPNFTRLRQNINGNFHILGESIVSGYKENNWNIITISFSSTNVNVNMGNGLTTYPIFSLIGLDLFKGEQIGLASYNCNNVSFSNIFIHPFDFKPYSPTPSVGIESMVPIFSKIRQDTIHSEVLENDKSLDYNMDNHNRDELEQAEENSNTKHTEIEKHSFHLNQDKIDNENKQNDIYYCATHKDIVSREAFCNKQNIEDSNCTNNFCKSCCDNIQGEMNEEDTNTCIQSCEKLDQTVLETSEILNFLKKSCIESSNEELKKACEHDDDIDQCVTDMCQMCCQSIIIPENLLTSNIKLNPLINQCISECE</sequence>
<dbReference type="Proteomes" id="UP000072904">
    <property type="component" value="Chromosome 13"/>
</dbReference>
<feature type="chain" id="PRO_5014502253" evidence="2">
    <location>
        <begin position="23"/>
        <end position="1636"/>
    </location>
</feature>
<dbReference type="KEGG" id="pyo:PY17X_1323300"/>
<reference evidence="6" key="4">
    <citation type="submission" date="2019-05" db="EMBL/GenBank/DDBJ databases">
        <authorList>
            <consortium name="Pathogen Informatics"/>
        </authorList>
    </citation>
    <scope>NUCLEOTIDE SEQUENCE</scope>
    <source>
        <strain evidence="6">17X</strain>
    </source>
</reference>
<dbReference type="Gene3D" id="2.60.120.260">
    <property type="entry name" value="Galactose-binding domain-like"/>
    <property type="match status" value="1"/>
</dbReference>
<reference evidence="6" key="3">
    <citation type="submission" date="2014-05" db="EMBL/GenBank/DDBJ databases">
        <authorList>
            <person name="Aslett M.A."/>
            <person name="De Silva N."/>
        </authorList>
    </citation>
    <scope>NUCLEOTIDE SEQUENCE</scope>
    <source>
        <strain evidence="6">17X</strain>
    </source>
</reference>
<dbReference type="InterPro" id="IPR004043">
    <property type="entry name" value="LCCL"/>
</dbReference>
<feature type="compositionally biased region" description="Basic and acidic residues" evidence="1">
    <location>
        <begin position="1475"/>
        <end position="1493"/>
    </location>
</feature>
<accession>A0A078KK92</accession>
<dbReference type="PROSITE" id="PS50231">
    <property type="entry name" value="RICIN_B_LECTIN"/>
    <property type="match status" value="1"/>
</dbReference>
<dbReference type="Pfam" id="PF03815">
    <property type="entry name" value="LCCL"/>
    <property type="match status" value="1"/>
</dbReference>
<feature type="signal peptide" evidence="2">
    <location>
        <begin position="1"/>
        <end position="22"/>
    </location>
</feature>
<reference evidence="5" key="2">
    <citation type="submission" date="2014-05" db="EMBL/GenBank/DDBJ databases">
        <authorList>
            <person name="Aslett A.Martin."/>
            <person name="De Silva Nishadi"/>
        </authorList>
    </citation>
    <scope>NUCLEOTIDE SEQUENCE</scope>
    <source>
        <strain evidence="5">YM</strain>
    </source>
</reference>
<protein>
    <submittedName>
        <fullName evidence="5">LCCL domain-containing protein</fullName>
    </submittedName>
</protein>
<organism evidence="5 8">
    <name type="scientific">Plasmodium yoelii</name>
    <dbReference type="NCBI Taxonomy" id="5861"/>
    <lineage>
        <taxon>Eukaryota</taxon>
        <taxon>Sar</taxon>
        <taxon>Alveolata</taxon>
        <taxon>Apicomplexa</taxon>
        <taxon>Aconoidasida</taxon>
        <taxon>Haemosporida</taxon>
        <taxon>Plasmodiidae</taxon>
        <taxon>Plasmodium</taxon>
        <taxon>Plasmodium (Vinckeia)</taxon>
    </lineage>
</organism>
<dbReference type="SMART" id="SM00603">
    <property type="entry name" value="LCCL"/>
    <property type="match status" value="1"/>
</dbReference>
<dbReference type="InterPro" id="IPR036056">
    <property type="entry name" value="Fibrinogen-like_C"/>
</dbReference>
<dbReference type="OrthoDB" id="414826at2759"/>
<keyword evidence="2" id="KW-0732">Signal</keyword>
<dbReference type="InterPro" id="IPR035992">
    <property type="entry name" value="Ricin_B-like_lectins"/>
</dbReference>
<dbReference type="EMBL" id="LK934641">
    <property type="protein sequence ID" value="CDU19853.1"/>
    <property type="molecule type" value="Genomic_DNA"/>
</dbReference>
<dbReference type="InterPro" id="IPR000421">
    <property type="entry name" value="FA58C"/>
</dbReference>
<dbReference type="SUPFAM" id="SSF56496">
    <property type="entry name" value="Fibrinogen C-terminal domain-like"/>
    <property type="match status" value="1"/>
</dbReference>
<proteinExistence type="predicted"/>
<dbReference type="Gene3D" id="2.170.130.20">
    <property type="entry name" value="LCCL-like domain"/>
    <property type="match status" value="1"/>
</dbReference>
<dbReference type="InterPro" id="IPR008979">
    <property type="entry name" value="Galactose-bd-like_sf"/>
</dbReference>
<evidence type="ECO:0000313" key="7">
    <source>
        <dbReference type="Proteomes" id="UP000072874"/>
    </source>
</evidence>
<gene>
    <name evidence="6" type="ORF">PY17X_1323300</name>
    <name evidence="5" type="ORF">PYYM_1320300</name>
</gene>
<dbReference type="SUPFAM" id="SSF50370">
    <property type="entry name" value="Ricin B-like lectins"/>
    <property type="match status" value="1"/>
</dbReference>
<dbReference type="VEuPathDB" id="PlasmoDB:PYYM_1320300"/>
<dbReference type="SUPFAM" id="SSF49785">
    <property type="entry name" value="Galactose-binding domain-like"/>
    <property type="match status" value="2"/>
</dbReference>
<evidence type="ECO:0000259" key="3">
    <source>
        <dbReference type="PROSITE" id="PS50022"/>
    </source>
</evidence>
<dbReference type="PANTHER" id="PTHR31331:SF1">
    <property type="entry name" value="CYSTEINE RICH SECRETORY PROTEIN LCCL DOMAIN CONTAINING 2"/>
    <property type="match status" value="1"/>
</dbReference>
<evidence type="ECO:0000313" key="5">
    <source>
        <dbReference type="EMBL" id="CDU19853.1"/>
    </source>
</evidence>
<dbReference type="PROSITE" id="PS50820">
    <property type="entry name" value="LCCL"/>
    <property type="match status" value="1"/>
</dbReference>
<reference evidence="7 8" key="1">
    <citation type="journal article" date="2014" name="BMC Biol.">
        <title>A comprehensive evaluation of rodent malaria parasite genomes and gene expression.</title>
        <authorList>
            <person name="Otto T.D."/>
            <person name="Bohme U."/>
            <person name="Jackson A.P."/>
            <person name="Hunt M."/>
            <person name="Franke-Fayard B."/>
            <person name="Hoeijmakers W.A."/>
            <person name="Religa A.A."/>
            <person name="Robertson L."/>
            <person name="Sanders M."/>
            <person name="Ogun S.A."/>
            <person name="Cunningham D."/>
            <person name="Erhart A."/>
            <person name="Billker O."/>
            <person name="Khan S.M."/>
            <person name="Stunnenberg H.G."/>
            <person name="Langhorne J."/>
            <person name="Holder A.A."/>
            <person name="Waters A.P."/>
            <person name="Newbold C.I."/>
            <person name="Pain A."/>
            <person name="Berriman M."/>
            <person name="Janse C.J."/>
        </authorList>
    </citation>
    <scope>NUCLEOTIDE SEQUENCE [LARGE SCALE GENOMIC DNA]</scope>
    <source>
        <strain evidence="6 7">17X</strain>
        <strain evidence="5 8">YM</strain>
    </source>
</reference>
<dbReference type="InterPro" id="IPR036609">
    <property type="entry name" value="LCCL_sf"/>
</dbReference>
<dbReference type="GeneID" id="3790830"/>
<evidence type="ECO:0000256" key="2">
    <source>
        <dbReference type="SAM" id="SignalP"/>
    </source>
</evidence>
<dbReference type="RefSeq" id="XP_725491.2">
    <property type="nucleotide sequence ID" value="XM_720398.2"/>
</dbReference>
<evidence type="ECO:0000256" key="1">
    <source>
        <dbReference type="SAM" id="MobiDB-lite"/>
    </source>
</evidence>
<dbReference type="Proteomes" id="UP000072874">
    <property type="component" value="Chromosome 13"/>
</dbReference>
<dbReference type="OMA" id="CQMCCQS"/>
<dbReference type="EMBL" id="LM993667">
    <property type="protein sequence ID" value="VTZ80610.1"/>
    <property type="molecule type" value="Genomic_DNA"/>
</dbReference>
<evidence type="ECO:0000313" key="8">
    <source>
        <dbReference type="Proteomes" id="UP000072904"/>
    </source>
</evidence>
<evidence type="ECO:0000259" key="4">
    <source>
        <dbReference type="PROSITE" id="PS50820"/>
    </source>
</evidence>
<dbReference type="Gene3D" id="2.60.120.560">
    <property type="entry name" value="Exo-inulinase, domain 1"/>
    <property type="match status" value="2"/>
</dbReference>
<dbReference type="VEuPathDB" id="PlasmoDB:PY01580"/>
<dbReference type="VEuPathDB" id="PlasmoDB:PY17X_1323300"/>
<dbReference type="Gene3D" id="2.80.10.50">
    <property type="match status" value="1"/>
</dbReference>